<dbReference type="EMBL" id="BT081414">
    <property type="protein sequence ID" value="ACO51545.1"/>
    <property type="molecule type" value="mRNA"/>
</dbReference>
<protein>
    <submittedName>
        <fullName evidence="1">MIP09442p</fullName>
    </submittedName>
</protein>
<reference evidence="1" key="1">
    <citation type="submission" date="2009-04" db="EMBL/GenBank/DDBJ databases">
        <authorList>
            <person name="Carlson J."/>
            <person name="Booth B."/>
            <person name="Frise E."/>
            <person name="Sandler J."/>
            <person name="Wan K."/>
            <person name="Yu C."/>
            <person name="Celniker S."/>
        </authorList>
    </citation>
    <scope>NUCLEOTIDE SEQUENCE</scope>
</reference>
<organism evidence="1">
    <name type="scientific">Drosophila melanogaster</name>
    <name type="common">Fruit fly</name>
    <dbReference type="NCBI Taxonomy" id="7227"/>
    <lineage>
        <taxon>Eukaryota</taxon>
        <taxon>Metazoa</taxon>
        <taxon>Ecdysozoa</taxon>
        <taxon>Arthropoda</taxon>
        <taxon>Hexapoda</taxon>
        <taxon>Insecta</taxon>
        <taxon>Pterygota</taxon>
        <taxon>Neoptera</taxon>
        <taxon>Endopterygota</taxon>
        <taxon>Diptera</taxon>
        <taxon>Brachycera</taxon>
        <taxon>Muscomorpha</taxon>
        <taxon>Ephydroidea</taxon>
        <taxon>Drosophilidae</taxon>
        <taxon>Drosophila</taxon>
        <taxon>Sophophora</taxon>
    </lineage>
</organism>
<name>C1C3I5_DROME</name>
<evidence type="ECO:0000313" key="1">
    <source>
        <dbReference type="EMBL" id="ACO51545.1"/>
    </source>
</evidence>
<proteinExistence type="evidence at transcript level"/>
<sequence>MACISGYTSRSKLLLLPIVRNAFHNQADRGAHASGPWKILRHQANRRDIRPLSALQANLLVGSNNVNCVG</sequence>
<gene>
    <name evidence="1" type="primary">CG17159-RB</name>
</gene>
<dbReference type="AlphaFoldDB" id="C1C3I5"/>
<accession>C1C3I5</accession>